<name>A0ACB8UQF2_9EURO</name>
<protein>
    <submittedName>
        <fullName evidence="1">Uncharacterized protein</fullName>
    </submittedName>
</protein>
<accession>A0ACB8UQF2</accession>
<organism evidence="1">
    <name type="scientific">Ophidiomyces ophidiicola</name>
    <dbReference type="NCBI Taxonomy" id="1387563"/>
    <lineage>
        <taxon>Eukaryota</taxon>
        <taxon>Fungi</taxon>
        <taxon>Dikarya</taxon>
        <taxon>Ascomycota</taxon>
        <taxon>Pezizomycotina</taxon>
        <taxon>Eurotiomycetes</taxon>
        <taxon>Eurotiomycetidae</taxon>
        <taxon>Onygenales</taxon>
        <taxon>Onygenaceae</taxon>
        <taxon>Ophidiomyces</taxon>
    </lineage>
</organism>
<sequence length="275" mass="30931">MPNSKTKRVLLDLGYGCGEQTLYLTRMAALRASSRETKTLLFQHYIGITLDRTQYEFAKSRLKTSEYIEPTQTKLQSPKAPQLFCGDAGRPSSWPQDLQQAVSLAFATERSQGSLSPIDTERYVLALDSAYHFQPSRREILNYSHCVLQAHFIAFDIFLAPPSSSLRSVFNGVLLRLLTPALSAPFSNFMTMSAYKRELQEAGYAVENITIEDITEDVFPGLARFLERRDQELAEFGLAGFSKWRMSGWIFKWLSFGDALKAGIVIAKWKGTASG</sequence>
<evidence type="ECO:0000313" key="1">
    <source>
        <dbReference type="EMBL" id="KAI2382990.1"/>
    </source>
</evidence>
<dbReference type="EMBL" id="JALBCA010000102">
    <property type="protein sequence ID" value="KAI2382990.1"/>
    <property type="molecule type" value="Genomic_DNA"/>
</dbReference>
<comment type="caution">
    <text evidence="1">The sequence shown here is derived from an EMBL/GenBank/DDBJ whole genome shotgun (WGS) entry which is preliminary data.</text>
</comment>
<proteinExistence type="predicted"/>
<gene>
    <name evidence="1" type="ORF">LOY88_005559</name>
</gene>
<reference evidence="1" key="1">
    <citation type="journal article" date="2022" name="bioRxiv">
        <title>Population genetic analysis of Ophidiomyces ophidiicola, the causative agent of snake fungal disease, indicates recent introductions to the USA.</title>
        <authorList>
            <person name="Ladner J.T."/>
            <person name="Palmer J.M."/>
            <person name="Ettinger C.L."/>
            <person name="Stajich J.E."/>
            <person name="Farrell T.M."/>
            <person name="Glorioso B.M."/>
            <person name="Lawson B."/>
            <person name="Price S.J."/>
            <person name="Stengle A.G."/>
            <person name="Grear D.A."/>
            <person name="Lorch J.M."/>
        </authorList>
    </citation>
    <scope>NUCLEOTIDE SEQUENCE</scope>
    <source>
        <strain evidence="1">NWHC 24266-5</strain>
    </source>
</reference>